<reference evidence="2" key="2">
    <citation type="submission" date="2014-06" db="EMBL/GenBank/DDBJ databases">
        <authorList>
            <person name="Aslett M."/>
        </authorList>
    </citation>
    <scope>NUCLEOTIDE SEQUENCE</scope>
</reference>
<evidence type="ECO:0000313" key="3">
    <source>
        <dbReference type="Proteomes" id="UP000492820"/>
    </source>
</evidence>
<feature type="signal peptide" evidence="1">
    <location>
        <begin position="1"/>
        <end position="21"/>
    </location>
</feature>
<protein>
    <submittedName>
        <fullName evidence="2 4">EG95</fullName>
    </submittedName>
</protein>
<sequence length="153" mass="16862">MASQFCLVVCAACILATGCGGEREETTTGTESPRFVYPFTLGHLGSRSLQIIWDTRLFHESFADQVVLPAVAADLCGGEVRKIANFSQGEITLRGLQPNHLYSVIVDIRMRHESLWKDTYRIRTLPAEEEGSTVSPGGSNLTFSTADIFPYVF</sequence>
<dbReference type="OrthoDB" id="10444421at2759"/>
<organism evidence="2">
    <name type="scientific">Echinococcus granulosus</name>
    <name type="common">Hydatid tapeworm</name>
    <dbReference type="NCBI Taxonomy" id="6210"/>
    <lineage>
        <taxon>Eukaryota</taxon>
        <taxon>Metazoa</taxon>
        <taxon>Spiralia</taxon>
        <taxon>Lophotrochozoa</taxon>
        <taxon>Platyhelminthes</taxon>
        <taxon>Cestoda</taxon>
        <taxon>Eucestoda</taxon>
        <taxon>Cyclophyllidea</taxon>
        <taxon>Taeniidae</taxon>
        <taxon>Echinococcus</taxon>
        <taxon>Echinococcus granulosus group</taxon>
    </lineage>
</organism>
<dbReference type="Proteomes" id="UP000492820">
    <property type="component" value="Unassembled WGS sequence"/>
</dbReference>
<evidence type="ECO:0000256" key="1">
    <source>
        <dbReference type="SAM" id="SignalP"/>
    </source>
</evidence>
<evidence type="ECO:0000313" key="4">
    <source>
        <dbReference type="WBParaSite" id="EgrG_000375200"/>
    </source>
</evidence>
<feature type="chain" id="PRO_5036289535" evidence="1">
    <location>
        <begin position="22"/>
        <end position="153"/>
    </location>
</feature>
<gene>
    <name evidence="2" type="ORF">EgrG_000375200</name>
</gene>
<name>A0A068WW15_ECHGR</name>
<accession>A0A068WW15</accession>
<dbReference type="EMBL" id="LK028597">
    <property type="protein sequence ID" value="CDS24045.1"/>
    <property type="molecule type" value="Genomic_DNA"/>
</dbReference>
<proteinExistence type="predicted"/>
<dbReference type="AlphaFoldDB" id="A0A068WW15"/>
<reference evidence="4" key="3">
    <citation type="submission" date="2020-10" db="UniProtKB">
        <authorList>
            <consortium name="WormBaseParasite"/>
        </authorList>
    </citation>
    <scope>IDENTIFICATION</scope>
</reference>
<reference evidence="2 3" key="1">
    <citation type="journal article" date="2013" name="Nature">
        <title>The genomes of four tapeworm species reveal adaptations to parasitism.</title>
        <authorList>
            <person name="Tsai I.J."/>
            <person name="Zarowiecki M."/>
            <person name="Holroyd N."/>
            <person name="Garciarrubio A."/>
            <person name="Sanchez-Flores A."/>
            <person name="Brooks K.L."/>
            <person name="Tracey A."/>
            <person name="Bobes R.J."/>
            <person name="Fragoso G."/>
            <person name="Sciutto E."/>
            <person name="Aslett M."/>
            <person name="Beasley H."/>
            <person name="Bennett H.M."/>
            <person name="Cai J."/>
            <person name="Camicia F."/>
            <person name="Clark R."/>
            <person name="Cucher M."/>
            <person name="De Silva N."/>
            <person name="Day T.A."/>
            <person name="Deplazes P."/>
            <person name="Estrada K."/>
            <person name="Fernandez C."/>
            <person name="Holland P.W."/>
            <person name="Hou J."/>
            <person name="Hu S."/>
            <person name="Huckvale T."/>
            <person name="Hung S.S."/>
            <person name="Kamenetzky L."/>
            <person name="Keane J.A."/>
            <person name="Kiss F."/>
            <person name="Koziol U."/>
            <person name="Lambert O."/>
            <person name="Liu K."/>
            <person name="Luo X."/>
            <person name="Luo Y."/>
            <person name="Macchiaroli N."/>
            <person name="Nichol S."/>
            <person name="Paps J."/>
            <person name="Parkinson J."/>
            <person name="Pouchkina-Stantcheva N."/>
            <person name="Riddiford N."/>
            <person name="Rosenzvit M."/>
            <person name="Salinas G."/>
            <person name="Wasmuth J.D."/>
            <person name="Zamanian M."/>
            <person name="Zheng Y."/>
            <person name="Cai X."/>
            <person name="Soberon X."/>
            <person name="Olson P.D."/>
            <person name="Laclette J.P."/>
            <person name="Brehm K."/>
            <person name="Berriman M."/>
            <person name="Garciarrubio A."/>
            <person name="Bobes R.J."/>
            <person name="Fragoso G."/>
            <person name="Sanchez-Flores A."/>
            <person name="Estrada K."/>
            <person name="Cevallos M.A."/>
            <person name="Morett E."/>
            <person name="Gonzalez V."/>
            <person name="Portillo T."/>
            <person name="Ochoa-Leyva A."/>
            <person name="Jose M.V."/>
            <person name="Sciutto E."/>
            <person name="Landa A."/>
            <person name="Jimenez L."/>
            <person name="Valdes V."/>
            <person name="Carrero J.C."/>
            <person name="Larralde C."/>
            <person name="Morales-Montor J."/>
            <person name="Limon-Lason J."/>
            <person name="Soberon X."/>
            <person name="Laclette J.P."/>
        </authorList>
    </citation>
    <scope>NUCLEOTIDE SEQUENCE [LARGE SCALE GENOMIC DNA]</scope>
</reference>
<keyword evidence="1" id="KW-0732">Signal</keyword>
<evidence type="ECO:0000313" key="2">
    <source>
        <dbReference type="EMBL" id="CDS24045.1"/>
    </source>
</evidence>
<dbReference type="WBParaSite" id="EgrG_000375200">
    <property type="protein sequence ID" value="EgrG_000375200"/>
    <property type="gene ID" value="EgrG_000375200"/>
</dbReference>